<name>A0A6S6U0G3_9BACT</name>
<reference evidence="1" key="1">
    <citation type="submission" date="2020-01" db="EMBL/GenBank/DDBJ databases">
        <authorList>
            <person name="Meier V. D."/>
            <person name="Meier V D."/>
        </authorList>
    </citation>
    <scope>NUCLEOTIDE SEQUENCE</scope>
    <source>
        <strain evidence="1">HLG_WM_MAG_10</strain>
    </source>
</reference>
<feature type="non-terminal residue" evidence="1">
    <location>
        <position position="1"/>
    </location>
</feature>
<proteinExistence type="predicted"/>
<protein>
    <submittedName>
        <fullName evidence="1">Uncharacterized protein</fullName>
    </submittedName>
</protein>
<dbReference type="EMBL" id="CACVAQ010000317">
    <property type="protein sequence ID" value="CAA6822660.1"/>
    <property type="molecule type" value="Genomic_DNA"/>
</dbReference>
<accession>A0A6S6U0G3</accession>
<evidence type="ECO:0000313" key="1">
    <source>
        <dbReference type="EMBL" id="CAA6822660.1"/>
    </source>
</evidence>
<organism evidence="1">
    <name type="scientific">uncultured Aureispira sp</name>
    <dbReference type="NCBI Taxonomy" id="1331704"/>
    <lineage>
        <taxon>Bacteria</taxon>
        <taxon>Pseudomonadati</taxon>
        <taxon>Bacteroidota</taxon>
        <taxon>Saprospiria</taxon>
        <taxon>Saprospirales</taxon>
        <taxon>Saprospiraceae</taxon>
        <taxon>Aureispira</taxon>
        <taxon>environmental samples</taxon>
    </lineage>
</organism>
<dbReference type="AlphaFoldDB" id="A0A6S6U0G3"/>
<gene>
    <name evidence="1" type="ORF">HELGO_WM46529</name>
</gene>
<sequence length="42" mass="5045">ATLSSGSPRSNEVENRQFITDDKRLIPFYFYTPRTRRERLPE</sequence>